<dbReference type="Gene3D" id="3.20.20.70">
    <property type="entry name" value="Aldolase class I"/>
    <property type="match status" value="1"/>
</dbReference>
<dbReference type="GO" id="GO:0009423">
    <property type="term" value="P:chorismate biosynthetic process"/>
    <property type="evidence" value="ECO:0007669"/>
    <property type="project" value="UniProtKB-UniPathway"/>
</dbReference>
<evidence type="ECO:0000256" key="3">
    <source>
        <dbReference type="ARBA" id="ARBA00022679"/>
    </source>
</evidence>
<dbReference type="InParanoid" id="A0A168RLL3"/>
<gene>
    <name evidence="7" type="primary">ABSGL_12741.1 scaffold 13359</name>
</gene>
<feature type="binding site" evidence="5">
    <location>
        <position position="324"/>
    </location>
    <ligand>
        <name>phosphoenolpyruvate</name>
        <dbReference type="ChEBI" id="CHEBI:58702"/>
    </ligand>
</feature>
<keyword evidence="5" id="KW-0170">Cobalt</keyword>
<dbReference type="GO" id="GO:0009073">
    <property type="term" value="P:aromatic amino acid family biosynthetic process"/>
    <property type="evidence" value="ECO:0007669"/>
    <property type="project" value="UniProtKB-KW"/>
</dbReference>
<evidence type="ECO:0000256" key="1">
    <source>
        <dbReference type="ARBA" id="ARBA00004688"/>
    </source>
</evidence>
<comment type="pathway">
    <text evidence="1 6">Metabolic intermediate biosynthesis; chorismate biosynthesis; chorismate from D-erythrose 4-phosphate and phosphoenolpyruvate: step 1/7.</text>
</comment>
<protein>
    <recommendedName>
        <fullName evidence="6">Phospho-2-dehydro-3-deoxyheptonate aldolase</fullName>
        <ecNumber evidence="6">2.5.1.54</ecNumber>
    </recommendedName>
</protein>
<dbReference type="UniPathway" id="UPA00053">
    <property type="reaction ID" value="UER00084"/>
</dbReference>
<organism evidence="7">
    <name type="scientific">Absidia glauca</name>
    <name type="common">Pin mould</name>
    <dbReference type="NCBI Taxonomy" id="4829"/>
    <lineage>
        <taxon>Eukaryota</taxon>
        <taxon>Fungi</taxon>
        <taxon>Fungi incertae sedis</taxon>
        <taxon>Mucoromycota</taxon>
        <taxon>Mucoromycotina</taxon>
        <taxon>Mucoromycetes</taxon>
        <taxon>Mucorales</taxon>
        <taxon>Cunninghamellaceae</taxon>
        <taxon>Absidia</taxon>
    </lineage>
</organism>
<name>A0A168RLL3_ABSGL</name>
<dbReference type="GO" id="GO:0003849">
    <property type="term" value="F:3-deoxy-7-phosphoheptulonate synthase activity"/>
    <property type="evidence" value="ECO:0007669"/>
    <property type="project" value="UniProtKB-EC"/>
</dbReference>
<keyword evidence="6" id="KW-0028">Amino-acid biosynthesis</keyword>
<dbReference type="OrthoDB" id="2338at2759"/>
<comment type="catalytic activity">
    <reaction evidence="4 6">
        <text>D-erythrose 4-phosphate + phosphoenolpyruvate + H2O = 7-phospho-2-dehydro-3-deoxy-D-arabino-heptonate + phosphate</text>
        <dbReference type="Rhea" id="RHEA:14717"/>
        <dbReference type="ChEBI" id="CHEBI:15377"/>
        <dbReference type="ChEBI" id="CHEBI:16897"/>
        <dbReference type="ChEBI" id="CHEBI:43474"/>
        <dbReference type="ChEBI" id="CHEBI:58394"/>
        <dbReference type="ChEBI" id="CHEBI:58702"/>
        <dbReference type="EC" id="2.5.1.54"/>
    </reaction>
</comment>
<keyword evidence="3 6" id="KW-0808">Transferase</keyword>
<dbReference type="SUPFAM" id="SSF51569">
    <property type="entry name" value="Aldolase"/>
    <property type="match status" value="1"/>
</dbReference>
<comment type="similarity">
    <text evidence="2 6">Belongs to the class-II DAHP synthase family.</text>
</comment>
<evidence type="ECO:0000256" key="5">
    <source>
        <dbReference type="PIRSR" id="PIRSR602480-1"/>
    </source>
</evidence>
<dbReference type="InterPro" id="IPR002480">
    <property type="entry name" value="DAHP_synth_2"/>
</dbReference>
<reference evidence="7" key="1">
    <citation type="submission" date="2016-04" db="EMBL/GenBank/DDBJ databases">
        <authorList>
            <person name="Evans L.H."/>
            <person name="Alamgir A."/>
            <person name="Owens N."/>
            <person name="Weber N.D."/>
            <person name="Virtaneva K."/>
            <person name="Barbian K."/>
            <person name="Babar A."/>
            <person name="Rosenke K."/>
        </authorList>
    </citation>
    <scope>NUCLEOTIDE SEQUENCE [LARGE SCALE GENOMIC DNA]</scope>
    <source>
        <strain evidence="7">CBS 101.48</strain>
    </source>
</reference>
<dbReference type="EC" id="2.5.1.54" evidence="6"/>
<dbReference type="OMA" id="DECTEKH"/>
<dbReference type="PANTHER" id="PTHR21337:SF0">
    <property type="entry name" value="PHOSPHO-2-DEHYDRO-3-DEOXYHEPTONATE ALDOLASE"/>
    <property type="match status" value="1"/>
</dbReference>
<dbReference type="PANTHER" id="PTHR21337">
    <property type="entry name" value="PHOSPHO-2-DEHYDRO-3-DEOXYHEPTONATE ALDOLASE 1, 2"/>
    <property type="match status" value="1"/>
</dbReference>
<keyword evidence="5" id="KW-0464">Manganese</keyword>
<evidence type="ECO:0000256" key="2">
    <source>
        <dbReference type="ARBA" id="ARBA00008911"/>
    </source>
</evidence>
<feature type="binding site" evidence="5">
    <location>
        <position position="398"/>
    </location>
    <ligand>
        <name>Mn(2+)</name>
        <dbReference type="ChEBI" id="CHEBI:29035"/>
    </ligand>
</feature>
<dbReference type="InterPro" id="IPR013785">
    <property type="entry name" value="Aldolase_TIM"/>
</dbReference>
<evidence type="ECO:0000313" key="8">
    <source>
        <dbReference type="Proteomes" id="UP000078561"/>
    </source>
</evidence>
<keyword evidence="8" id="KW-1185">Reference proteome</keyword>
<proteinExistence type="inferred from homology"/>
<evidence type="ECO:0000256" key="4">
    <source>
        <dbReference type="ARBA" id="ARBA00047508"/>
    </source>
</evidence>
<keyword evidence="6" id="KW-0057">Aromatic amino acid biosynthesis</keyword>
<feature type="binding site" evidence="5">
    <location>
        <position position="71"/>
    </location>
    <ligand>
        <name>Mn(2+)</name>
        <dbReference type="ChEBI" id="CHEBI:29035"/>
    </ligand>
</feature>
<keyword evidence="5" id="KW-0104">Cadmium</keyword>
<dbReference type="GO" id="GO:0008652">
    <property type="term" value="P:amino acid biosynthetic process"/>
    <property type="evidence" value="ECO:0007669"/>
    <property type="project" value="UniProtKB-KW"/>
</dbReference>
<dbReference type="Proteomes" id="UP000078561">
    <property type="component" value="Unassembled WGS sequence"/>
</dbReference>
<evidence type="ECO:0000256" key="6">
    <source>
        <dbReference type="RuleBase" id="RU363071"/>
    </source>
</evidence>
<evidence type="ECO:0000313" key="7">
    <source>
        <dbReference type="EMBL" id="SAM07107.1"/>
    </source>
</evidence>
<dbReference type="Pfam" id="PF01474">
    <property type="entry name" value="DAHP_synth_2"/>
    <property type="match status" value="1"/>
</dbReference>
<feature type="binding site" evidence="5">
    <location>
        <position position="356"/>
    </location>
    <ligand>
        <name>Mn(2+)</name>
        <dbReference type="ChEBI" id="CHEBI:29035"/>
    </ligand>
</feature>
<dbReference type="EMBL" id="LT554703">
    <property type="protein sequence ID" value="SAM07107.1"/>
    <property type="molecule type" value="Genomic_DNA"/>
</dbReference>
<accession>A0A168RLL3</accession>
<sequence length="459" mass="51279">MTTNNPWTPLSWKSKPIVQDVTYKDQAKVDRVIGKLHTLPPLVSSKEIDNLREQLRQVALGESFLLQGGDCAELFDYCSQVLLQMSLVLVWGGRIPVTRIARMAGQYAKPRSKPTEMHNGKEILTFRGDNVNGYDPEDREADPERLLGAYFHSAATLNYVRTLVDSGFADLHQPSTWNLNHVQSQTVRQEYQSIVDQLTDALDFMKTVGADSSPTTVENALQKVDFFVSHEALLLDFEASLTRLLPSSNNDSNAPQKYYNAGAHFLWIGDRTRQPDGAHVEYMRGIENPIGIKVGPSTQPDELVALLNTVNPTKDVGKVTLITRFGAGKVDHYLPQHIKAVRQSGHVPVWVCDPMHGNTKNAAAGLKTRHFVDIIQELSEAFRVHKECDSKLNGVHFELTGDSVTECVGGSMDLKDEDLGLNYQTHCDPRLNYEQALDVAFLIAKYYQKERESGGFPSL</sequence>
<dbReference type="AlphaFoldDB" id="A0A168RLL3"/>
<feature type="binding site" evidence="5">
    <location>
        <position position="293"/>
    </location>
    <ligand>
        <name>phosphoenolpyruvate</name>
        <dbReference type="ChEBI" id="CHEBI:58702"/>
    </ligand>
</feature>
<dbReference type="STRING" id="4829.A0A168RLL3"/>
<comment type="cofactor">
    <cofactor evidence="5">
        <name>Mn(2+)</name>
        <dbReference type="ChEBI" id="CHEBI:29035"/>
    </cofactor>
    <cofactor evidence="5">
        <name>Co(2+)</name>
        <dbReference type="ChEBI" id="CHEBI:48828"/>
    </cofactor>
    <cofactor evidence="5">
        <name>Cd(2+)</name>
        <dbReference type="ChEBI" id="CHEBI:48775"/>
    </cofactor>
    <text evidence="5">Binds 1 divalent cation per subunit. The enzyme is active with manganese, cobalt or cadmium ions.</text>
</comment>
<feature type="binding site" evidence="5">
    <location>
        <position position="102"/>
    </location>
    <ligand>
        <name>phosphoenolpyruvate</name>
        <dbReference type="ChEBI" id="CHEBI:58702"/>
    </ligand>
</feature>
<feature type="binding site" evidence="5">
    <location>
        <position position="428"/>
    </location>
    <ligand>
        <name>Mn(2+)</name>
        <dbReference type="ChEBI" id="CHEBI:29035"/>
    </ligand>
</feature>